<name>A0ABT2GU35_9MICO</name>
<feature type="region of interest" description="Disordered" evidence="1">
    <location>
        <begin position="1038"/>
        <end position="1076"/>
    </location>
</feature>
<proteinExistence type="predicted"/>
<gene>
    <name evidence="2" type="ORF">N1027_16460</name>
</gene>
<feature type="region of interest" description="Disordered" evidence="1">
    <location>
        <begin position="528"/>
        <end position="551"/>
    </location>
</feature>
<sequence>MPSESFIATALPHSAADAPASGFHVSLFVTPRLVPDVAGEPLGDFGVFARWGELLGQGEITVTLLDQDGPIECELVPNGDSSLWARVFPPELPVESNDPPDWSAREWASFPAAGLSEASKSIVVASTLAGPSVPPAPSRHPLFEPLREVLRRLDVPFVDESEYSRTAPPVNEPGITEAIARRQGDNPSLDRVEWQTDEQGAPVYSAEWVHALVADSYKARRFYEDDRSAAIDIPPQPLPVPGAEFHRRVGSAGDHPELLRRLGLVLDLRVSDPGRLAGSQWIAAVVAVAGDESLSRSPRTLVRMLDDRSLIAEPDPSRAAEWSEGRLAVGNSEAFALMTVDPDGSALKTERFVMALPRMARLERNGDDVTGAPPALRATGFAVARLRQDQKTAPQAERQRALVVELEANPDVTTAPTVGATDVTRGYRVEALDLTTGLWHSLHRRRTTLRLDDTGGRGGPGAGELILDDVPLEGFTQGTAARQNSDAPDATLHVHETLFGWDGWSLSAPRPGRWLRDELSRDADGGYTIDEKVDAEPPEPAEAPPDPFRFDHRVEPGSLPRLRFGRDYAFRAWGVDLAGNTREHLLDDWTADPRGPLDPGVADAETLRAVTPPAPFLRWDPVPPPAIVPEKPYTEGESLRVVVLRSEVTQDRATGAVTVHDPVVPASARHLAPPKTSQLQCELHGRFDEALDTTGAGAAAARSTMLAWSFRESGSFFDDEVSDAADPAAPPHPLGYVSLHTEPGALRDKDVPTTLPGPNDVLAPGQYVVHDTEFAELPYLPDPLAAGLSLSFPPRRDERYRPVLSEAAVTAPYLGTWPFAEPFRLELAAADVLDARVDGRRIVFGLPAGSEQRFALSSSLEGRSLDLFGVWRALPWSFTSVASAAARDGALWALTPAEELRLVHAVPRPVAAPRAGGLFVLRNVAAAVATLRGTVVVHGSSTESLTAEARWRETVDDPAALGPVFRWMTDIGFTAGIDPRQTVAELNGRILPGGANDDGWALAEANHQFADTRFRRVTYRLRATTRFREYFGPDAIAPVPLPAPPSPVGAGPEAGGDPAELPASDPRSDAVWPRDDGKSVLSDPIVLDIPSSARPPAPAVHSVVPLFRWFDEPAADQPFARRRERRSGLRVYLERPWFATGEGELLAVLMAAEPSRASAADDVDWVSQWGRDPVWAGRTLPARRIRPITLEAPDLALGDAAGGHPATGQLRLSLPLSTDAVPEMVSVEAVAYAPAFSASRGLWFVDIAFEKTPALWPFVRLAVARYQPVSLAGLHLSTAVRADFAQLPPERALTVLRTDERGIRVLVSGAAEQYDPTVARERRRAMSASLERFDAAIGGDLGWTTVAHTPMGEWGARSADRQPPADLIWGAELVSPEVLPLRRPLAGGGSEPADPPASLWRVRVREWEEFAGDPDIPGDEAGHPGNAVWERRLVYTDELLL</sequence>
<evidence type="ECO:0000313" key="3">
    <source>
        <dbReference type="Proteomes" id="UP001165584"/>
    </source>
</evidence>
<dbReference type="Proteomes" id="UP001165584">
    <property type="component" value="Unassembled WGS sequence"/>
</dbReference>
<comment type="caution">
    <text evidence="2">The sequence shown here is derived from an EMBL/GenBank/DDBJ whole genome shotgun (WGS) entry which is preliminary data.</text>
</comment>
<feature type="compositionally biased region" description="Low complexity" evidence="1">
    <location>
        <begin position="1048"/>
        <end position="1063"/>
    </location>
</feature>
<evidence type="ECO:0000256" key="1">
    <source>
        <dbReference type="SAM" id="MobiDB-lite"/>
    </source>
</evidence>
<reference evidence="2" key="1">
    <citation type="submission" date="2022-08" db="EMBL/GenBank/DDBJ databases">
        <authorList>
            <person name="Deng Y."/>
            <person name="Han X.-F."/>
            <person name="Zhang Y.-Q."/>
        </authorList>
    </citation>
    <scope>NUCLEOTIDE SEQUENCE</scope>
    <source>
        <strain evidence="2">CPCC 205763</strain>
    </source>
</reference>
<feature type="compositionally biased region" description="Basic and acidic residues" evidence="1">
    <location>
        <begin position="1066"/>
        <end position="1076"/>
    </location>
</feature>
<evidence type="ECO:0000313" key="2">
    <source>
        <dbReference type="EMBL" id="MCS5719727.1"/>
    </source>
</evidence>
<organism evidence="2 3">
    <name type="scientific">Herbiconiux aconitum</name>
    <dbReference type="NCBI Taxonomy" id="2970913"/>
    <lineage>
        <taxon>Bacteria</taxon>
        <taxon>Bacillati</taxon>
        <taxon>Actinomycetota</taxon>
        <taxon>Actinomycetes</taxon>
        <taxon>Micrococcales</taxon>
        <taxon>Microbacteriaceae</taxon>
        <taxon>Herbiconiux</taxon>
    </lineage>
</organism>
<accession>A0ABT2GU35</accession>
<keyword evidence="3" id="KW-1185">Reference proteome</keyword>
<protein>
    <submittedName>
        <fullName evidence="2">Uncharacterized protein</fullName>
    </submittedName>
</protein>
<dbReference type="RefSeq" id="WP_259509214.1">
    <property type="nucleotide sequence ID" value="NZ_JANLCM010000002.1"/>
</dbReference>
<dbReference type="EMBL" id="JANLCM010000002">
    <property type="protein sequence ID" value="MCS5719727.1"/>
    <property type="molecule type" value="Genomic_DNA"/>
</dbReference>
<feature type="compositionally biased region" description="Pro residues" evidence="1">
    <location>
        <begin position="538"/>
        <end position="547"/>
    </location>
</feature>